<dbReference type="RefSeq" id="XP_009842476.1">
    <property type="nucleotide sequence ID" value="XM_009844174.1"/>
</dbReference>
<organism evidence="2">
    <name type="scientific">Aphanomyces astaci</name>
    <name type="common">Crayfish plague agent</name>
    <dbReference type="NCBI Taxonomy" id="112090"/>
    <lineage>
        <taxon>Eukaryota</taxon>
        <taxon>Sar</taxon>
        <taxon>Stramenopiles</taxon>
        <taxon>Oomycota</taxon>
        <taxon>Saprolegniomycetes</taxon>
        <taxon>Saprolegniales</taxon>
        <taxon>Verrucalvaceae</taxon>
        <taxon>Aphanomyces</taxon>
    </lineage>
</organism>
<accession>W4FKZ6</accession>
<proteinExistence type="predicted"/>
<reference evidence="2" key="1">
    <citation type="submission" date="2013-12" db="EMBL/GenBank/DDBJ databases">
        <title>The Genome Sequence of Aphanomyces astaci APO3.</title>
        <authorList>
            <consortium name="The Broad Institute Genomics Platform"/>
            <person name="Russ C."/>
            <person name="Tyler B."/>
            <person name="van West P."/>
            <person name="Dieguez-Uribeondo J."/>
            <person name="Young S.K."/>
            <person name="Zeng Q."/>
            <person name="Gargeya S."/>
            <person name="Fitzgerald M."/>
            <person name="Abouelleil A."/>
            <person name="Alvarado L."/>
            <person name="Chapman S.B."/>
            <person name="Gainer-Dewar J."/>
            <person name="Goldberg J."/>
            <person name="Griggs A."/>
            <person name="Gujja S."/>
            <person name="Hansen M."/>
            <person name="Howarth C."/>
            <person name="Imamovic A."/>
            <person name="Ireland A."/>
            <person name="Larimer J."/>
            <person name="McCowan C."/>
            <person name="Murphy C."/>
            <person name="Pearson M."/>
            <person name="Poon T.W."/>
            <person name="Priest M."/>
            <person name="Roberts A."/>
            <person name="Saif S."/>
            <person name="Shea T."/>
            <person name="Sykes S."/>
            <person name="Wortman J."/>
            <person name="Nusbaum C."/>
            <person name="Birren B."/>
        </authorList>
    </citation>
    <scope>NUCLEOTIDE SEQUENCE [LARGE SCALE GENOMIC DNA]</scope>
    <source>
        <strain evidence="2">APO3</strain>
    </source>
</reference>
<dbReference type="AlphaFoldDB" id="W4FKZ6"/>
<dbReference type="EMBL" id="KI913189">
    <property type="protein sequence ID" value="ETV68177.1"/>
    <property type="molecule type" value="Genomic_DNA"/>
</dbReference>
<evidence type="ECO:0000256" key="1">
    <source>
        <dbReference type="SAM" id="MobiDB-lite"/>
    </source>
</evidence>
<evidence type="ECO:0000313" key="2">
    <source>
        <dbReference type="EMBL" id="ETV68177.1"/>
    </source>
</evidence>
<dbReference type="GeneID" id="20817897"/>
<name>W4FKZ6_APHAT</name>
<dbReference type="VEuPathDB" id="FungiDB:H257_15901"/>
<feature type="compositionally biased region" description="Basic residues" evidence="1">
    <location>
        <begin position="39"/>
        <end position="48"/>
    </location>
</feature>
<sequence length="93" mass="10238">MSARITKQLLKASTTMIDVPAKKTPKGVAKPGTNVKVVKSSKKPKRARHYLEEAETARSTADNTVKNLRIIKRATNPKAQAVMQKILQASLKK</sequence>
<gene>
    <name evidence="2" type="ORF">H257_15901</name>
</gene>
<feature type="region of interest" description="Disordered" evidence="1">
    <location>
        <begin position="22"/>
        <end position="55"/>
    </location>
</feature>
<dbReference type="OrthoDB" id="77915at2759"/>
<protein>
    <submittedName>
        <fullName evidence="2">Uncharacterized protein</fullName>
    </submittedName>
</protein>